<dbReference type="InterPro" id="IPR036388">
    <property type="entry name" value="WH-like_DNA-bd_sf"/>
</dbReference>
<evidence type="ECO:0000256" key="4">
    <source>
        <dbReference type="ARBA" id="ARBA00023015"/>
    </source>
</evidence>
<dbReference type="GO" id="GO:0003700">
    <property type="term" value="F:DNA-binding transcription factor activity"/>
    <property type="evidence" value="ECO:0007669"/>
    <property type="project" value="InterPro"/>
</dbReference>
<evidence type="ECO:0000256" key="6">
    <source>
        <dbReference type="ARBA" id="ARBA00023163"/>
    </source>
</evidence>
<dbReference type="GO" id="GO:0000976">
    <property type="term" value="F:transcription cis-regulatory region binding"/>
    <property type="evidence" value="ECO:0007669"/>
    <property type="project" value="TreeGrafter"/>
</dbReference>
<keyword evidence="3 7" id="KW-0862">Zinc</keyword>
<organism evidence="9 10">
    <name type="scientific">Maribacter algarum</name>
    <name type="common">ex Zhang et al. 2020</name>
    <dbReference type="NCBI Taxonomy" id="2578118"/>
    <lineage>
        <taxon>Bacteria</taxon>
        <taxon>Pseudomonadati</taxon>
        <taxon>Bacteroidota</taxon>
        <taxon>Flavobacteriia</taxon>
        <taxon>Flavobacteriales</taxon>
        <taxon>Flavobacteriaceae</taxon>
        <taxon>Maribacter</taxon>
    </lineage>
</organism>
<dbReference type="InterPro" id="IPR036390">
    <property type="entry name" value="WH_DNA-bd_sf"/>
</dbReference>
<keyword evidence="6" id="KW-0804">Transcription</keyword>
<dbReference type="Pfam" id="PF01475">
    <property type="entry name" value="FUR"/>
    <property type="match status" value="1"/>
</dbReference>
<feature type="binding site" evidence="7">
    <location>
        <position position="100"/>
    </location>
    <ligand>
        <name>Zn(2+)</name>
        <dbReference type="ChEBI" id="CHEBI:29105"/>
    </ligand>
</feature>
<reference evidence="9 10" key="1">
    <citation type="submission" date="2019-05" db="EMBL/GenBank/DDBJ databases">
        <authorList>
            <person name="Zhang J.-Y."/>
            <person name="Feg X."/>
            <person name="Du Z.-J."/>
        </authorList>
    </citation>
    <scope>NUCLEOTIDE SEQUENCE [LARGE SCALE GENOMIC DNA]</scope>
    <source>
        <strain evidence="9 10">RZ26</strain>
    </source>
</reference>
<dbReference type="InterPro" id="IPR043135">
    <property type="entry name" value="Fur_C"/>
</dbReference>
<keyword evidence="5" id="KW-0238">DNA-binding</keyword>
<evidence type="ECO:0000313" key="9">
    <source>
        <dbReference type="EMBL" id="TMM58992.1"/>
    </source>
</evidence>
<name>A0A5S3PXL0_9FLAO</name>
<comment type="cofactor">
    <cofactor evidence="7">
        <name>Zn(2+)</name>
        <dbReference type="ChEBI" id="CHEBI:29105"/>
    </cofactor>
    <text evidence="7">Binds 1 zinc ion per subunit.</text>
</comment>
<dbReference type="RefSeq" id="WP_138656925.1">
    <property type="nucleotide sequence ID" value="NZ_VATY01000001.1"/>
</dbReference>
<dbReference type="OrthoDB" id="594893at2"/>
<dbReference type="PANTHER" id="PTHR33202:SF22">
    <property type="entry name" value="HYDROGEN PEROXIDE SENSITIVE REPRESSOR"/>
    <property type="match status" value="1"/>
</dbReference>
<keyword evidence="8" id="KW-0408">Iron</keyword>
<protein>
    <submittedName>
        <fullName evidence="9">Transcriptional repressor</fullName>
    </submittedName>
</protein>
<evidence type="ECO:0000256" key="8">
    <source>
        <dbReference type="PIRSR" id="PIRSR602481-2"/>
    </source>
</evidence>
<feature type="binding site" evidence="7">
    <location>
        <position position="97"/>
    </location>
    <ligand>
        <name>Zn(2+)</name>
        <dbReference type="ChEBI" id="CHEBI:29105"/>
    </ligand>
</feature>
<comment type="cofactor">
    <cofactor evidence="8">
        <name>Mn(2+)</name>
        <dbReference type="ChEBI" id="CHEBI:29035"/>
    </cofactor>
    <cofactor evidence="8">
        <name>Fe(2+)</name>
        <dbReference type="ChEBI" id="CHEBI:29033"/>
    </cofactor>
    <text evidence="8">Binds 1 Mn(2+) or Fe(2+) ion per subunit.</text>
</comment>
<evidence type="ECO:0000256" key="2">
    <source>
        <dbReference type="ARBA" id="ARBA00022491"/>
    </source>
</evidence>
<dbReference type="GO" id="GO:0008270">
    <property type="term" value="F:zinc ion binding"/>
    <property type="evidence" value="ECO:0007669"/>
    <property type="project" value="TreeGrafter"/>
</dbReference>
<dbReference type="Gene3D" id="3.30.1490.190">
    <property type="match status" value="1"/>
</dbReference>
<dbReference type="SUPFAM" id="SSF46785">
    <property type="entry name" value="Winged helix' DNA-binding domain"/>
    <property type="match status" value="1"/>
</dbReference>
<dbReference type="PANTHER" id="PTHR33202">
    <property type="entry name" value="ZINC UPTAKE REGULATION PROTEIN"/>
    <property type="match status" value="1"/>
</dbReference>
<keyword evidence="2" id="KW-0678">Repressor</keyword>
<dbReference type="Proteomes" id="UP000310314">
    <property type="component" value="Unassembled WGS sequence"/>
</dbReference>
<dbReference type="Gene3D" id="1.10.10.10">
    <property type="entry name" value="Winged helix-like DNA-binding domain superfamily/Winged helix DNA-binding domain"/>
    <property type="match status" value="1"/>
</dbReference>
<proteinExistence type="inferred from homology"/>
<evidence type="ECO:0000256" key="1">
    <source>
        <dbReference type="ARBA" id="ARBA00007957"/>
    </source>
</evidence>
<evidence type="ECO:0000313" key="10">
    <source>
        <dbReference type="Proteomes" id="UP000310314"/>
    </source>
</evidence>
<evidence type="ECO:0000256" key="3">
    <source>
        <dbReference type="ARBA" id="ARBA00022833"/>
    </source>
</evidence>
<evidence type="ECO:0000256" key="5">
    <source>
        <dbReference type="ARBA" id="ARBA00023125"/>
    </source>
</evidence>
<dbReference type="AlphaFoldDB" id="A0A5S3PXL0"/>
<dbReference type="GO" id="GO:0045892">
    <property type="term" value="P:negative regulation of DNA-templated transcription"/>
    <property type="evidence" value="ECO:0007669"/>
    <property type="project" value="TreeGrafter"/>
</dbReference>
<comment type="similarity">
    <text evidence="1">Belongs to the Fur family.</text>
</comment>
<accession>A0A5S3PXL0</accession>
<keyword evidence="7" id="KW-0479">Metal-binding</keyword>
<dbReference type="EMBL" id="VATY01000001">
    <property type="protein sequence ID" value="TMM58992.1"/>
    <property type="molecule type" value="Genomic_DNA"/>
</dbReference>
<keyword evidence="10" id="KW-1185">Reference proteome</keyword>
<comment type="caution">
    <text evidence="9">The sequence shown here is derived from an EMBL/GenBank/DDBJ whole genome shotgun (WGS) entry which is preliminary data.</text>
</comment>
<gene>
    <name evidence="9" type="ORF">FEE95_06045</name>
</gene>
<dbReference type="InterPro" id="IPR002481">
    <property type="entry name" value="FUR"/>
</dbReference>
<sequence length="140" mass="15810">MSSSTETSLLSKKGISVTPIRLLVLKTFLKNSQAFSLKDLEEKLFFSERSTIFRTLQLFEKKGILHEIISSDGIKSYALCSDSEHENHNDQHAHLKCRKCNSVFCVSLDIEHFFSASNDYQVDDVQIFINGICKACNSVA</sequence>
<feature type="binding site" evidence="8">
    <location>
        <position position="111"/>
    </location>
    <ligand>
        <name>Fe cation</name>
        <dbReference type="ChEBI" id="CHEBI:24875"/>
    </ligand>
</feature>
<dbReference type="GO" id="GO:1900376">
    <property type="term" value="P:regulation of secondary metabolite biosynthetic process"/>
    <property type="evidence" value="ECO:0007669"/>
    <property type="project" value="TreeGrafter"/>
</dbReference>
<evidence type="ECO:0000256" key="7">
    <source>
        <dbReference type="PIRSR" id="PIRSR602481-1"/>
    </source>
</evidence>
<feature type="binding site" evidence="7">
    <location>
        <position position="136"/>
    </location>
    <ligand>
        <name>Zn(2+)</name>
        <dbReference type="ChEBI" id="CHEBI:29105"/>
    </ligand>
</feature>
<feature type="binding site" evidence="7">
    <location>
        <position position="133"/>
    </location>
    <ligand>
        <name>Zn(2+)</name>
        <dbReference type="ChEBI" id="CHEBI:29105"/>
    </ligand>
</feature>
<keyword evidence="4" id="KW-0805">Transcription regulation</keyword>